<feature type="domain" description="FERM" evidence="1">
    <location>
        <begin position="1"/>
        <end position="87"/>
    </location>
</feature>
<comment type="caution">
    <text evidence="2">The sequence shown here is derived from an EMBL/GenBank/DDBJ whole genome shotgun (WGS) entry which is preliminary data.</text>
</comment>
<dbReference type="SUPFAM" id="SSF50729">
    <property type="entry name" value="PH domain-like"/>
    <property type="match status" value="1"/>
</dbReference>
<dbReference type="Gene3D" id="2.30.29.30">
    <property type="entry name" value="Pleckstrin-homology domain (PH domain)/Phosphotyrosine-binding domain (PTB)"/>
    <property type="match status" value="1"/>
</dbReference>
<sequence length="87" mass="9610">MLPQTAALSLIEKACTLETYGVDPVKVKSLLHPKSRCHLGVTPRGIVEFMNNAQYQVLPWHSIVKISTDGKSLMIQVIDNVGCLLSY</sequence>
<dbReference type="AlphaFoldDB" id="A0ABD2Q9R7"/>
<dbReference type="EMBL" id="JBJKFK010000563">
    <property type="protein sequence ID" value="KAL3316305.1"/>
    <property type="molecule type" value="Genomic_DNA"/>
</dbReference>
<dbReference type="PROSITE" id="PS50057">
    <property type="entry name" value="FERM_3"/>
    <property type="match status" value="1"/>
</dbReference>
<keyword evidence="3" id="KW-1185">Reference proteome</keyword>
<dbReference type="InterPro" id="IPR000299">
    <property type="entry name" value="FERM_domain"/>
</dbReference>
<accession>A0ABD2Q9R7</accession>
<dbReference type="PANTHER" id="PTHR23280">
    <property type="entry name" value="4.1 G PROTEIN"/>
    <property type="match status" value="1"/>
</dbReference>
<dbReference type="PANTHER" id="PTHR23280:SF32">
    <property type="entry name" value="FI22325P1"/>
    <property type="match status" value="1"/>
</dbReference>
<evidence type="ECO:0000313" key="2">
    <source>
        <dbReference type="EMBL" id="KAL3316305.1"/>
    </source>
</evidence>
<reference evidence="2 3" key="1">
    <citation type="submission" date="2024-11" db="EMBL/GenBank/DDBJ databases">
        <title>Adaptive evolution of stress response genes in parasites aligns with host niche diversity.</title>
        <authorList>
            <person name="Hahn C."/>
            <person name="Resl P."/>
        </authorList>
    </citation>
    <scope>NUCLEOTIDE SEQUENCE [LARGE SCALE GENOMIC DNA]</scope>
    <source>
        <strain evidence="2">EGGRZ-B1_66</strain>
        <tissue evidence="2">Body</tissue>
    </source>
</reference>
<dbReference type="InterPro" id="IPR011993">
    <property type="entry name" value="PH-like_dom_sf"/>
</dbReference>
<gene>
    <name evidence="2" type="ORF">Ciccas_005049</name>
</gene>
<dbReference type="InterPro" id="IPR018980">
    <property type="entry name" value="FERM_PH-like_C"/>
</dbReference>
<name>A0ABD2Q9R7_9PLAT</name>
<evidence type="ECO:0000259" key="1">
    <source>
        <dbReference type="PROSITE" id="PS50057"/>
    </source>
</evidence>
<protein>
    <recommendedName>
        <fullName evidence="1">FERM domain-containing protein</fullName>
    </recommendedName>
</protein>
<dbReference type="Pfam" id="PF09380">
    <property type="entry name" value="FERM_C"/>
    <property type="match status" value="1"/>
</dbReference>
<dbReference type="Proteomes" id="UP001626550">
    <property type="component" value="Unassembled WGS sequence"/>
</dbReference>
<evidence type="ECO:0000313" key="3">
    <source>
        <dbReference type="Proteomes" id="UP001626550"/>
    </source>
</evidence>
<proteinExistence type="predicted"/>
<organism evidence="2 3">
    <name type="scientific">Cichlidogyrus casuarinus</name>
    <dbReference type="NCBI Taxonomy" id="1844966"/>
    <lineage>
        <taxon>Eukaryota</taxon>
        <taxon>Metazoa</taxon>
        <taxon>Spiralia</taxon>
        <taxon>Lophotrochozoa</taxon>
        <taxon>Platyhelminthes</taxon>
        <taxon>Monogenea</taxon>
        <taxon>Monopisthocotylea</taxon>
        <taxon>Dactylogyridea</taxon>
        <taxon>Ancyrocephalidae</taxon>
        <taxon>Cichlidogyrus</taxon>
    </lineage>
</organism>